<accession>A0A0U3DRJ6</accession>
<organism evidence="3 4">
    <name type="scientific">Methanobrevibacter millerae</name>
    <dbReference type="NCBI Taxonomy" id="230361"/>
    <lineage>
        <taxon>Archaea</taxon>
        <taxon>Methanobacteriati</taxon>
        <taxon>Methanobacteriota</taxon>
        <taxon>Methanomada group</taxon>
        <taxon>Methanobacteria</taxon>
        <taxon>Methanobacteriales</taxon>
        <taxon>Methanobacteriaceae</taxon>
        <taxon>Methanobrevibacter</taxon>
    </lineage>
</organism>
<dbReference type="SUPFAM" id="SSF51126">
    <property type="entry name" value="Pectin lyase-like"/>
    <property type="match status" value="2"/>
</dbReference>
<dbReference type="InterPro" id="IPR006626">
    <property type="entry name" value="PbH1"/>
</dbReference>
<name>A0A0U3DRJ6_9EURY</name>
<dbReference type="Gene3D" id="2.160.20.10">
    <property type="entry name" value="Single-stranded right-handed beta-helix, Pectin lyase-like"/>
    <property type="match status" value="2"/>
</dbReference>
<dbReference type="NCBIfam" id="TIGR03804">
    <property type="entry name" value="para_beta_helix"/>
    <property type="match status" value="4"/>
</dbReference>
<dbReference type="InterPro" id="IPR008964">
    <property type="entry name" value="Invasin/intimin_cell_adhesion"/>
</dbReference>
<dbReference type="InterPro" id="IPR022441">
    <property type="entry name" value="Para_beta_helix_rpt-2"/>
</dbReference>
<reference evidence="3 4" key="1">
    <citation type="submission" date="2015-04" db="EMBL/GenBank/DDBJ databases">
        <title>The complete genome sequence of the rumen methanogen Methanobrevibacter millerae SM9.</title>
        <authorList>
            <person name="Leahy S.C."/>
            <person name="Kelly W.J."/>
            <person name="Pacheco D.M."/>
            <person name="Li D."/>
            <person name="Altermann E."/>
            <person name="Attwood G.T."/>
        </authorList>
    </citation>
    <scope>NUCLEOTIDE SEQUENCE [LARGE SCALE GENOMIC DNA]</scope>
    <source>
        <strain evidence="3 4">SM9</strain>
    </source>
</reference>
<feature type="domain" description="Periplasmic copper-binding protein NosD beta helix" evidence="1">
    <location>
        <begin position="155"/>
        <end position="298"/>
    </location>
</feature>
<proteinExistence type="predicted"/>
<dbReference type="EMBL" id="CP011266">
    <property type="protein sequence ID" value="ALT68570.1"/>
    <property type="molecule type" value="Genomic_DNA"/>
</dbReference>
<dbReference type="InterPro" id="IPR013783">
    <property type="entry name" value="Ig-like_fold"/>
</dbReference>
<dbReference type="PATRIC" id="fig|230361.4.peg.803"/>
<dbReference type="InterPro" id="IPR012334">
    <property type="entry name" value="Pectin_lyas_fold"/>
</dbReference>
<dbReference type="OrthoDB" id="77946at2157"/>
<dbReference type="InterPro" id="IPR039448">
    <property type="entry name" value="Beta_helix"/>
</dbReference>
<dbReference type="GeneID" id="26735752"/>
<dbReference type="InterPro" id="IPR011050">
    <property type="entry name" value="Pectin_lyase_fold/virulence"/>
</dbReference>
<evidence type="ECO:0000259" key="2">
    <source>
        <dbReference type="Pfam" id="PF13229"/>
    </source>
</evidence>
<protein>
    <submittedName>
        <fullName evidence="3">Adhesin-like protein</fullName>
    </submittedName>
</protein>
<dbReference type="SUPFAM" id="SSF49373">
    <property type="entry name" value="Invasin/intimin cell-adhesion fragments"/>
    <property type="match status" value="1"/>
</dbReference>
<gene>
    <name evidence="3" type="ORF">sm9_0779</name>
</gene>
<dbReference type="InterPro" id="IPR007742">
    <property type="entry name" value="NosD_dom"/>
</dbReference>
<dbReference type="SMART" id="SM00710">
    <property type="entry name" value="PbH1"/>
    <property type="match status" value="11"/>
</dbReference>
<dbReference type="Pfam" id="PF13229">
    <property type="entry name" value="Beta_helix"/>
    <property type="match status" value="1"/>
</dbReference>
<dbReference type="Pfam" id="PF05048">
    <property type="entry name" value="NosD"/>
    <property type="match status" value="1"/>
</dbReference>
<dbReference type="Gene3D" id="2.60.40.10">
    <property type="entry name" value="Immunoglobulins"/>
    <property type="match status" value="2"/>
</dbReference>
<dbReference type="AlphaFoldDB" id="A0A0U3DRJ6"/>
<dbReference type="RefSeq" id="WP_058738885.1">
    <property type="nucleotide sequence ID" value="NZ_CP011266.1"/>
</dbReference>
<evidence type="ECO:0000313" key="4">
    <source>
        <dbReference type="Proteomes" id="UP000067738"/>
    </source>
</evidence>
<dbReference type="KEGG" id="mmil:sm9_0779"/>
<keyword evidence="4" id="KW-1185">Reference proteome</keyword>
<evidence type="ECO:0000259" key="1">
    <source>
        <dbReference type="Pfam" id="PF05048"/>
    </source>
</evidence>
<sequence>MDCKKLLLGIFIVFIVLMGSSMVFAEDISDDTSSQDNTLAISYNDNIQTASQQTIRAGSNSTTIQNTINGMSDGDTLNFESGTYTDICIYVDKSITINGNGATLIGFNSPGVNNSNIPSQVKATTDEGGYAVTNFATVYLLNAPKISMNGLTIVGLNSTTYSNAALYISQVNGVNIDSNTIEGSSWGIYMTSSPDGTVTNNKIQNQKTTGFLNFGSARTLIANNTVINAKNHGIDVRHGTGPNVQIINNTVVGSKEGIYLMHSKGHTATQNTLINCTISSITCYGSSEVNLYDNTMRKSRIGVLLGGGYSNITIGENTFQLDNLPFPPTFVYYIASAESDYQSATDDIGVYTDSTLSEDVYSNKTNIPIPKEISIDYNNILTPTGTTYNVSSDATSTDIQTIIDSMKDGDTLNFAENAIYNDICIYTDKNIKIIGNNATLIGYDKLNSENVPEKVRNQSANGGYAVAYYAVLYTLNNTHTVISDLNIISKYPGYNPTKATTTTDEYKTAGIYADASNNLTITGCAIEGASFGIFMQYSGDSIITDNNIHDQYTNGIINFGSPRDIIANNTITNVVNHGIDVRHGTGPNVVVFNNTINGAKEGIYLMHSKGHMVYNNTILNGRISSITAYGSGNEYIFNNTMIGSRIALLLGGGYYNVTIGENEYDLDFLPFPPTFVTYIAFADSQYQSAEDVQGTYSDGAHDSPSYTAPATIIAEDLTSNSTKFNYSSILKDRNGSEIANETLVFEINGESYSAITNSKGIATINVILPNGNYTAVVSFAGNDKIGKKTEQSTISVNSPNAVELTAPEIEMYYKNGTKFIITLTSNGTGIANESVIISINGVNNTRTTNENGTINMNINLNSGEYDTVVYYEGNDKYDPAKVNSKITVLSTVYGNDITKIFKNGTQYYATFLDNQGNPLAAGTTVTFNINGVGYKRQINGSEGKAKLNINLNQGKYVITAINPETKEMGSNNITVLSKITENNDLIKYYRNNSQYVVKVLDDEGNPVGANQTVTFNINGVMYERKTNESGYAKLNINLPPDDYVITASYDGCNVANNITVLPVLSAGDVDMKYRDGTKFVAKLVDGNGNPFANQTIGFNINGVFYNRITNENGEARLNINLMAGEYIITSSYNGCNIANTIKITA</sequence>
<dbReference type="Proteomes" id="UP000067738">
    <property type="component" value="Chromosome"/>
</dbReference>
<evidence type="ECO:0000313" key="3">
    <source>
        <dbReference type="EMBL" id="ALT68570.1"/>
    </source>
</evidence>
<feature type="domain" description="Right handed beta helix" evidence="2">
    <location>
        <begin position="507"/>
        <end position="640"/>
    </location>
</feature>